<name>A0ABM9PPA9_9FLAO</name>
<proteinExistence type="predicted"/>
<keyword evidence="3" id="KW-1185">Reference proteome</keyword>
<evidence type="ECO:0000256" key="1">
    <source>
        <dbReference type="SAM" id="Coils"/>
    </source>
</evidence>
<evidence type="ECO:0000313" key="3">
    <source>
        <dbReference type="Proteomes" id="UP001497602"/>
    </source>
</evidence>
<organism evidence="2 3">
    <name type="scientific">Tenacibaculum vairaonense</name>
    <dbReference type="NCBI Taxonomy" id="3137860"/>
    <lineage>
        <taxon>Bacteria</taxon>
        <taxon>Pseudomonadati</taxon>
        <taxon>Bacteroidota</taxon>
        <taxon>Flavobacteriia</taxon>
        <taxon>Flavobacteriales</taxon>
        <taxon>Flavobacteriaceae</taxon>
        <taxon>Tenacibaculum</taxon>
    </lineage>
</organism>
<protein>
    <submittedName>
        <fullName evidence="2">Uncharacterized protein</fullName>
    </submittedName>
</protein>
<feature type="coiled-coil region" evidence="1">
    <location>
        <begin position="15"/>
        <end position="42"/>
    </location>
</feature>
<accession>A0ABM9PPA9</accession>
<dbReference type="Proteomes" id="UP001497602">
    <property type="component" value="Unassembled WGS sequence"/>
</dbReference>
<dbReference type="EMBL" id="CAXJRC010000040">
    <property type="protein sequence ID" value="CAL2107477.1"/>
    <property type="molecule type" value="Genomic_DNA"/>
</dbReference>
<comment type="caution">
    <text evidence="2">The sequence shown here is derived from an EMBL/GenBank/DDBJ whole genome shotgun (WGS) entry which is preliminary data.</text>
</comment>
<evidence type="ECO:0000313" key="2">
    <source>
        <dbReference type="EMBL" id="CAL2107477.1"/>
    </source>
</evidence>
<sequence length="99" mass="11707">MKEIKDLNIELHQLIIDFKNNNDTLEQVLKKFEKLIEEFQKTPISNKENSKIVNEMKDKISIVLIKINQLKNLNNQLIEEQKIKEIYRTELGLSKNNLG</sequence>
<dbReference type="RefSeq" id="WP_348739088.1">
    <property type="nucleotide sequence ID" value="NZ_CAXJRC010000040.1"/>
</dbReference>
<keyword evidence="1" id="KW-0175">Coiled coil</keyword>
<gene>
    <name evidence="2" type="ORF">T190115A13A_460003</name>
</gene>
<reference evidence="2 3" key="1">
    <citation type="submission" date="2024-05" db="EMBL/GenBank/DDBJ databases">
        <authorList>
            <person name="Duchaud E."/>
        </authorList>
    </citation>
    <scope>NUCLEOTIDE SEQUENCE [LARGE SCALE GENOMIC DNA]</scope>
    <source>
        <strain evidence="2">Ena-SAMPLE-TAB-13-05-2024-13:56:06:370-140305</strain>
    </source>
</reference>